<dbReference type="InterPro" id="IPR050707">
    <property type="entry name" value="HTH_MetabolicPath_Reg"/>
</dbReference>
<keyword evidence="3" id="KW-0804">Transcription</keyword>
<dbReference type="PANTHER" id="PTHR30136:SF24">
    <property type="entry name" value="HTH-TYPE TRANSCRIPTIONAL REPRESSOR ALLR"/>
    <property type="match status" value="1"/>
</dbReference>
<dbReference type="InterPro" id="IPR036388">
    <property type="entry name" value="WH-like_DNA-bd_sf"/>
</dbReference>
<dbReference type="AlphaFoldDB" id="A0AAU7E0C6"/>
<reference evidence="6" key="1">
    <citation type="submission" date="2024-02" db="EMBL/GenBank/DDBJ databases">
        <title>Tomenella chthoni gen. nov. sp. nov., a member of the family Jonesiaceae isolated from bat guano.</title>
        <authorList>
            <person name="Miller S.L."/>
            <person name="King J."/>
            <person name="Sankaranarayanan K."/>
            <person name="Lawson P.A."/>
        </authorList>
    </citation>
    <scope>NUCLEOTIDE SEQUENCE</scope>
    <source>
        <strain evidence="6">BS-20</strain>
    </source>
</reference>
<dbReference type="Gene3D" id="1.10.10.10">
    <property type="entry name" value="Winged helix-like DNA-binding domain superfamily/Winged helix DNA-binding domain"/>
    <property type="match status" value="1"/>
</dbReference>
<dbReference type="GO" id="GO:0045892">
    <property type="term" value="P:negative regulation of DNA-templated transcription"/>
    <property type="evidence" value="ECO:0007669"/>
    <property type="project" value="TreeGrafter"/>
</dbReference>
<dbReference type="Pfam" id="PF01614">
    <property type="entry name" value="IclR_C"/>
    <property type="match status" value="1"/>
</dbReference>
<evidence type="ECO:0000256" key="1">
    <source>
        <dbReference type="ARBA" id="ARBA00023015"/>
    </source>
</evidence>
<dbReference type="InterPro" id="IPR036390">
    <property type="entry name" value="WH_DNA-bd_sf"/>
</dbReference>
<evidence type="ECO:0000256" key="3">
    <source>
        <dbReference type="ARBA" id="ARBA00023163"/>
    </source>
</evidence>
<dbReference type="EMBL" id="CP146203">
    <property type="protein sequence ID" value="XBH22938.1"/>
    <property type="molecule type" value="Genomic_DNA"/>
</dbReference>
<dbReference type="GO" id="GO:0003700">
    <property type="term" value="F:DNA-binding transcription factor activity"/>
    <property type="evidence" value="ECO:0007669"/>
    <property type="project" value="TreeGrafter"/>
</dbReference>
<organism evidence="6">
    <name type="scientific">Jonesiaceae bacterium BS-20</name>
    <dbReference type="NCBI Taxonomy" id="3120821"/>
    <lineage>
        <taxon>Bacteria</taxon>
        <taxon>Bacillati</taxon>
        <taxon>Actinomycetota</taxon>
        <taxon>Actinomycetes</taxon>
        <taxon>Micrococcales</taxon>
        <taxon>Jonesiaceae</taxon>
    </lineage>
</organism>
<dbReference type="PROSITE" id="PS51078">
    <property type="entry name" value="ICLR_ED"/>
    <property type="match status" value="1"/>
</dbReference>
<dbReference type="SUPFAM" id="SSF55781">
    <property type="entry name" value="GAF domain-like"/>
    <property type="match status" value="1"/>
</dbReference>
<name>A0AAU7E0C6_9MICO</name>
<dbReference type="PROSITE" id="PS51077">
    <property type="entry name" value="HTH_ICLR"/>
    <property type="match status" value="1"/>
</dbReference>
<keyword evidence="2" id="KW-0238">DNA-binding</keyword>
<dbReference type="SMART" id="SM00346">
    <property type="entry name" value="HTH_ICLR"/>
    <property type="match status" value="1"/>
</dbReference>
<evidence type="ECO:0000313" key="6">
    <source>
        <dbReference type="EMBL" id="XBH22938.1"/>
    </source>
</evidence>
<protein>
    <submittedName>
        <fullName evidence="6">Helix-turn-helix domain-containing protein</fullName>
    </submittedName>
</protein>
<dbReference type="GO" id="GO:0003677">
    <property type="term" value="F:DNA binding"/>
    <property type="evidence" value="ECO:0007669"/>
    <property type="project" value="UniProtKB-KW"/>
</dbReference>
<accession>A0AAU7E0C6</accession>
<proteinExistence type="predicted"/>
<gene>
    <name evidence="6" type="ORF">V5R04_06915</name>
</gene>
<dbReference type="Pfam" id="PF09339">
    <property type="entry name" value="HTH_IclR"/>
    <property type="match status" value="1"/>
</dbReference>
<dbReference type="InterPro" id="IPR014757">
    <property type="entry name" value="Tscrpt_reg_IclR_C"/>
</dbReference>
<evidence type="ECO:0000259" key="4">
    <source>
        <dbReference type="PROSITE" id="PS51077"/>
    </source>
</evidence>
<dbReference type="InterPro" id="IPR005471">
    <property type="entry name" value="Tscrpt_reg_IclR_N"/>
</dbReference>
<keyword evidence="1" id="KW-0805">Transcription regulation</keyword>
<evidence type="ECO:0000256" key="2">
    <source>
        <dbReference type="ARBA" id="ARBA00023125"/>
    </source>
</evidence>
<feature type="domain" description="HTH iclR-type" evidence="4">
    <location>
        <begin position="7"/>
        <end position="70"/>
    </location>
</feature>
<dbReference type="InterPro" id="IPR029016">
    <property type="entry name" value="GAF-like_dom_sf"/>
</dbReference>
<evidence type="ECO:0000259" key="5">
    <source>
        <dbReference type="PROSITE" id="PS51078"/>
    </source>
</evidence>
<sequence length="174" mass="18571">MTQSPPIESVDRAVRVLQALAEAGPSGISLVTLALKLDLNKATVHRMLAALKFRDFAAQDLATGHYVLGGGAAQLGASFYARENLAAILHPALLSLSAQVSELVHLGTSNGTNIVYLDKVEPDHAVRVFSAIGSSVPVISTAMGQVTRTWSVESWSNRGPSTRSKARWIWVNNP</sequence>
<dbReference type="SUPFAM" id="SSF46785">
    <property type="entry name" value="Winged helix' DNA-binding domain"/>
    <property type="match status" value="1"/>
</dbReference>
<dbReference type="Gene3D" id="3.30.450.40">
    <property type="match status" value="1"/>
</dbReference>
<feature type="domain" description="IclR-ED" evidence="5">
    <location>
        <begin position="71"/>
        <end position="174"/>
    </location>
</feature>
<dbReference type="PANTHER" id="PTHR30136">
    <property type="entry name" value="HELIX-TURN-HELIX TRANSCRIPTIONAL REGULATOR, ICLR FAMILY"/>
    <property type="match status" value="1"/>
</dbReference>